<evidence type="ECO:0000256" key="1">
    <source>
        <dbReference type="SAM" id="MobiDB-lite"/>
    </source>
</evidence>
<dbReference type="Gene3D" id="1.20.1280.50">
    <property type="match status" value="1"/>
</dbReference>
<dbReference type="Proteomes" id="UP001140217">
    <property type="component" value="Unassembled WGS sequence"/>
</dbReference>
<comment type="caution">
    <text evidence="3">The sequence shown here is derived from an EMBL/GenBank/DDBJ whole genome shotgun (WGS) entry which is preliminary data.</text>
</comment>
<dbReference type="InterPro" id="IPR036047">
    <property type="entry name" value="F-box-like_dom_sf"/>
</dbReference>
<feature type="domain" description="F-box" evidence="2">
    <location>
        <begin position="1"/>
        <end position="46"/>
    </location>
</feature>
<organism evidence="3 4">
    <name type="scientific">Coemansia javaensis</name>
    <dbReference type="NCBI Taxonomy" id="2761396"/>
    <lineage>
        <taxon>Eukaryota</taxon>
        <taxon>Fungi</taxon>
        <taxon>Fungi incertae sedis</taxon>
        <taxon>Zoopagomycota</taxon>
        <taxon>Kickxellomycotina</taxon>
        <taxon>Kickxellomycetes</taxon>
        <taxon>Kickxellales</taxon>
        <taxon>Kickxellaceae</taxon>
        <taxon>Coemansia</taxon>
    </lineage>
</organism>
<sequence length="739" mass="76770">MDAAAVPEDVWIQVLARLDPQSLAAAGRVCRQWRAIVSSDHSWQRALVLRYGRRPFQRLQPRRMPAAQAGGPGWLAGGRAAPASWRSDYVGRLGLHRQWAGGSGGRQRRRIEFSPRVGAVDGLVVSEQHGWALAASLACAAAVRCRPQSGKVFARDDDVADVIFALGDGPGEASALGPRIDRIAWGLGDGRSAVTHLTRGGELRARAVAELRLPAPVTAVAGAFDALAQDHHEWAAAAGLGSGAAADELVASACAAGSVLVWSAATGRTRRLLHGRGGVELTHVTWTGAGRFVAAAAEAEGVLFVWDLAAAADRPVGSAFDRAHWLRPDDAEFAGGRQPPAAVFPVPAGAAAGRLVLLAGDPLGASFVVATEAGGAARLSVAGEAMAAFDLGPAAATLTAAAWMLDATRRPQSDQARDQALDPDRGLDPGLDGAPPRRPDATRLLLVGDAAGSVWLFDGDDGGRSVAALRQWPRLHRRAVAALTANAAVAVSAGRDGQLLVLDPVSGRTLCADRSARRPASSAETWFWSVHPRLRGAQAAAEAALAGGLAARSAALWDAQTADGSDALDRGAGGDDMAALFGAARRAGGGRRFPSMVAEVRAGYAWVVAAGGMRVHACFAGMPARARRAQRADRPAARAAQQLGRLVQEGVAEARAESQLARERRLRDHAAREHIDREYGGQLGLSPDEQMAYALWLSAGGAADELSAADGLSAAGGLSAADGLSEAEQLEYALMLSKQ</sequence>
<dbReference type="InterPro" id="IPR015943">
    <property type="entry name" value="WD40/YVTN_repeat-like_dom_sf"/>
</dbReference>
<name>A0A9W8HB43_9FUNG</name>
<dbReference type="PROSITE" id="PS50181">
    <property type="entry name" value="FBOX"/>
    <property type="match status" value="1"/>
</dbReference>
<dbReference type="InterPro" id="IPR001810">
    <property type="entry name" value="F-box_dom"/>
</dbReference>
<feature type="compositionally biased region" description="Basic and acidic residues" evidence="1">
    <location>
        <begin position="409"/>
        <end position="427"/>
    </location>
</feature>
<gene>
    <name evidence="3" type="ORF">H4R18_004617</name>
</gene>
<reference evidence="3" key="1">
    <citation type="submission" date="2022-07" db="EMBL/GenBank/DDBJ databases">
        <title>Phylogenomic reconstructions and comparative analyses of Kickxellomycotina fungi.</title>
        <authorList>
            <person name="Reynolds N.K."/>
            <person name="Stajich J.E."/>
            <person name="Barry K."/>
            <person name="Grigoriev I.V."/>
            <person name="Crous P."/>
            <person name="Smith M.E."/>
        </authorList>
    </citation>
    <scope>NUCLEOTIDE SEQUENCE</scope>
    <source>
        <strain evidence="3">NBRC 105414</strain>
    </source>
</reference>
<dbReference type="Pfam" id="PF12937">
    <property type="entry name" value="F-box-like"/>
    <property type="match status" value="1"/>
</dbReference>
<keyword evidence="4" id="KW-1185">Reference proteome</keyword>
<dbReference type="InterPro" id="IPR011047">
    <property type="entry name" value="Quinoprotein_ADH-like_sf"/>
</dbReference>
<evidence type="ECO:0000313" key="4">
    <source>
        <dbReference type="Proteomes" id="UP001140217"/>
    </source>
</evidence>
<dbReference type="SMART" id="SM00256">
    <property type="entry name" value="FBOX"/>
    <property type="match status" value="1"/>
</dbReference>
<protein>
    <recommendedName>
        <fullName evidence="2">F-box domain-containing protein</fullName>
    </recommendedName>
</protein>
<dbReference type="OrthoDB" id="2095648at2759"/>
<dbReference type="EMBL" id="JANBUL010000231">
    <property type="protein sequence ID" value="KAJ2778397.1"/>
    <property type="molecule type" value="Genomic_DNA"/>
</dbReference>
<proteinExistence type="predicted"/>
<accession>A0A9W8HB43</accession>
<feature type="region of interest" description="Disordered" evidence="1">
    <location>
        <begin position="409"/>
        <end position="439"/>
    </location>
</feature>
<dbReference type="Gene3D" id="2.130.10.10">
    <property type="entry name" value="YVTN repeat-like/Quinoprotein amine dehydrogenase"/>
    <property type="match status" value="1"/>
</dbReference>
<dbReference type="SUPFAM" id="SSF81383">
    <property type="entry name" value="F-box domain"/>
    <property type="match status" value="1"/>
</dbReference>
<evidence type="ECO:0000259" key="2">
    <source>
        <dbReference type="PROSITE" id="PS50181"/>
    </source>
</evidence>
<dbReference type="SUPFAM" id="SSF50998">
    <property type="entry name" value="Quinoprotein alcohol dehydrogenase-like"/>
    <property type="match status" value="1"/>
</dbReference>
<dbReference type="AlphaFoldDB" id="A0A9W8HB43"/>
<evidence type="ECO:0000313" key="3">
    <source>
        <dbReference type="EMBL" id="KAJ2778397.1"/>
    </source>
</evidence>